<organism evidence="1 2">
    <name type="scientific">Protaetiibacter intestinalis</name>
    <dbReference type="NCBI Taxonomy" id="2419774"/>
    <lineage>
        <taxon>Bacteria</taxon>
        <taxon>Bacillati</taxon>
        <taxon>Actinomycetota</taxon>
        <taxon>Actinomycetes</taxon>
        <taxon>Micrococcales</taxon>
        <taxon>Microbacteriaceae</taxon>
        <taxon>Protaetiibacter</taxon>
    </lineage>
</organism>
<dbReference type="RefSeq" id="WP_120763347.1">
    <property type="nucleotide sequence ID" value="NZ_CP032630.1"/>
</dbReference>
<dbReference type="OrthoDB" id="9780310at2"/>
<keyword evidence="2" id="KW-1185">Reference proteome</keyword>
<reference evidence="2" key="1">
    <citation type="submission" date="2018-09" db="EMBL/GenBank/DDBJ databases">
        <title>Genome sequencing of strain 2DFWR-13.</title>
        <authorList>
            <person name="Heo J."/>
            <person name="Kim S.-J."/>
            <person name="Kwon S.-W."/>
        </authorList>
    </citation>
    <scope>NUCLEOTIDE SEQUENCE [LARGE SCALE GENOMIC DNA]</scope>
    <source>
        <strain evidence="2">2DFWR-13</strain>
    </source>
</reference>
<dbReference type="SUPFAM" id="SSF117396">
    <property type="entry name" value="TM1631-like"/>
    <property type="match status" value="1"/>
</dbReference>
<dbReference type="Gene3D" id="3.20.20.410">
    <property type="entry name" value="Protein of unknown function UPF0759"/>
    <property type="match status" value="1"/>
</dbReference>
<dbReference type="InterPro" id="IPR002763">
    <property type="entry name" value="DUF72"/>
</dbReference>
<dbReference type="PANTHER" id="PTHR30348">
    <property type="entry name" value="UNCHARACTERIZED PROTEIN YECE"/>
    <property type="match status" value="1"/>
</dbReference>
<dbReference type="InterPro" id="IPR036520">
    <property type="entry name" value="UPF0759_sf"/>
</dbReference>
<name>A0A387BBA9_9MICO</name>
<evidence type="ECO:0000313" key="1">
    <source>
        <dbReference type="EMBL" id="AYF98978.1"/>
    </source>
</evidence>
<dbReference type="EMBL" id="CP032630">
    <property type="protein sequence ID" value="AYF98978.1"/>
    <property type="molecule type" value="Genomic_DNA"/>
</dbReference>
<proteinExistence type="predicted"/>
<sequence>MAVARVGMAGWTYAPWRGDFYPRGLRQADELRYASERVTSIELNGSFYALQKPASWVKWRAETPDDFVFAVKAPRFITHIRRLDDVAEPLADFLASGILGLGPKLGPILWQLPPSLEYDPETIAAFLALLPHDTGSALESARGRSERMRGRELLEIDEVRPLRHAIEPRAYSFDDQEFADQAAAAGVAVVLGDSAGRWPRLDWVTADFAYARLHGDEELYTSGYDAAGLDEWEEWTRDHLDHDRDVHVYFDNDQKVRAPFDAMSLLERLAR</sequence>
<dbReference type="AlphaFoldDB" id="A0A387BBA9"/>
<evidence type="ECO:0000313" key="2">
    <source>
        <dbReference type="Proteomes" id="UP000278886"/>
    </source>
</evidence>
<dbReference type="PANTHER" id="PTHR30348:SF4">
    <property type="entry name" value="DUF72 DOMAIN-CONTAINING PROTEIN"/>
    <property type="match status" value="1"/>
</dbReference>
<dbReference type="Proteomes" id="UP000278886">
    <property type="component" value="Chromosome"/>
</dbReference>
<dbReference type="KEGG" id="lyd:D7I47_12430"/>
<dbReference type="Pfam" id="PF01904">
    <property type="entry name" value="DUF72"/>
    <property type="match status" value="1"/>
</dbReference>
<protein>
    <submittedName>
        <fullName evidence="1">DUF72 domain-containing protein</fullName>
    </submittedName>
</protein>
<gene>
    <name evidence="1" type="ORF">D7I47_12430</name>
</gene>
<accession>A0A387BBA9</accession>